<proteinExistence type="predicted"/>
<keyword evidence="2" id="KW-1185">Reference proteome</keyword>
<sequence>MSKKKFNAGLRYYKIFQEDMKRNFKKKCTYDSNDHDHSVDNSDNVDDFNIQLNTESYYRKKVVKRMCQIINKSGTVNKNVTAIIKAYISRNVATLYVPSKSPMGNQSKPEFKNTHFYECIEDAMRKNLKNSLGNDLTKIF</sequence>
<protein>
    <submittedName>
        <fullName evidence="1">Uncharacterized protein</fullName>
    </submittedName>
</protein>
<reference evidence="1" key="1">
    <citation type="journal article" date="2023" name="bioRxiv">
        <title>Scaffold-level genome assemblies of two parasitoid biocontrol wasps reveal the parthenogenesis mechanism and an associated novel virus.</title>
        <authorList>
            <person name="Inwood S."/>
            <person name="Skelly J."/>
            <person name="Guhlin J."/>
            <person name="Harrop T."/>
            <person name="Goldson S."/>
            <person name="Dearden P."/>
        </authorList>
    </citation>
    <scope>NUCLEOTIDE SEQUENCE</scope>
    <source>
        <strain evidence="1">Irish</strain>
        <tissue evidence="1">Whole body</tissue>
    </source>
</reference>
<gene>
    <name evidence="1" type="ORF">PV328_001033</name>
</gene>
<organism evidence="1 2">
    <name type="scientific">Microctonus aethiopoides</name>
    <dbReference type="NCBI Taxonomy" id="144406"/>
    <lineage>
        <taxon>Eukaryota</taxon>
        <taxon>Metazoa</taxon>
        <taxon>Ecdysozoa</taxon>
        <taxon>Arthropoda</taxon>
        <taxon>Hexapoda</taxon>
        <taxon>Insecta</taxon>
        <taxon>Pterygota</taxon>
        <taxon>Neoptera</taxon>
        <taxon>Endopterygota</taxon>
        <taxon>Hymenoptera</taxon>
        <taxon>Apocrita</taxon>
        <taxon>Ichneumonoidea</taxon>
        <taxon>Braconidae</taxon>
        <taxon>Euphorinae</taxon>
        <taxon>Microctonus</taxon>
    </lineage>
</organism>
<evidence type="ECO:0000313" key="2">
    <source>
        <dbReference type="Proteomes" id="UP001168990"/>
    </source>
</evidence>
<comment type="caution">
    <text evidence="1">The sequence shown here is derived from an EMBL/GenBank/DDBJ whole genome shotgun (WGS) entry which is preliminary data.</text>
</comment>
<dbReference type="AlphaFoldDB" id="A0AA39KX29"/>
<evidence type="ECO:0000313" key="1">
    <source>
        <dbReference type="EMBL" id="KAK0176935.1"/>
    </source>
</evidence>
<accession>A0AA39KX29</accession>
<dbReference type="Proteomes" id="UP001168990">
    <property type="component" value="Unassembled WGS sequence"/>
</dbReference>
<reference evidence="1" key="2">
    <citation type="submission" date="2023-03" db="EMBL/GenBank/DDBJ databases">
        <authorList>
            <person name="Inwood S.N."/>
            <person name="Skelly J.G."/>
            <person name="Guhlin J."/>
            <person name="Harrop T.W.R."/>
            <person name="Goldson S.G."/>
            <person name="Dearden P.K."/>
        </authorList>
    </citation>
    <scope>NUCLEOTIDE SEQUENCE</scope>
    <source>
        <strain evidence="1">Irish</strain>
        <tissue evidence="1">Whole body</tissue>
    </source>
</reference>
<name>A0AA39KX29_9HYME</name>
<dbReference type="EMBL" id="JAQQBS010000001">
    <property type="protein sequence ID" value="KAK0176935.1"/>
    <property type="molecule type" value="Genomic_DNA"/>
</dbReference>